<evidence type="ECO:0000256" key="4">
    <source>
        <dbReference type="ARBA" id="ARBA00038054"/>
    </source>
</evidence>
<comment type="similarity">
    <text evidence="4">Belongs to the flavoredoxin family.</text>
</comment>
<keyword evidence="7" id="KW-1185">Reference proteome</keyword>
<sequence>MYFNLSELDKLPSRYRANLINSCSGYRPSNLLGTKSLKGVTNLGLFNSIMHIGSNPALLGFVLRPLTVRRDTYDNLKDTGVFTVNHVNGKIVSKSHKTSAKYAKEVSEFEEVQLTEEYLDGFDAPYVKESKIKIGCSYVNEYLIKENGCVMIIGAIEHLYVPDNVMLEDGWLNLEKADSIANIGLDGYASSKIVQRYTYAKPNEELERKNHGS</sequence>
<evidence type="ECO:0000313" key="6">
    <source>
        <dbReference type="EMBL" id="MEE1977557.1"/>
    </source>
</evidence>
<evidence type="ECO:0000256" key="3">
    <source>
        <dbReference type="ARBA" id="ARBA00022643"/>
    </source>
</evidence>
<evidence type="ECO:0000256" key="2">
    <source>
        <dbReference type="ARBA" id="ARBA00022630"/>
    </source>
</evidence>
<dbReference type="Pfam" id="PF01613">
    <property type="entry name" value="Flavin_Reduct"/>
    <property type="match status" value="1"/>
</dbReference>
<dbReference type="EMBL" id="JAZDDG010000007">
    <property type="protein sequence ID" value="MEE1977557.1"/>
    <property type="molecule type" value="Genomic_DNA"/>
</dbReference>
<dbReference type="PANTHER" id="PTHR33798:SF5">
    <property type="entry name" value="FLAVIN REDUCTASE LIKE DOMAIN-CONTAINING PROTEIN"/>
    <property type="match status" value="1"/>
</dbReference>
<protein>
    <submittedName>
        <fullName evidence="6">Flavin reductase</fullName>
    </submittedName>
</protein>
<evidence type="ECO:0000313" key="7">
    <source>
        <dbReference type="Proteomes" id="UP001356308"/>
    </source>
</evidence>
<dbReference type="Gene3D" id="2.30.110.10">
    <property type="entry name" value="Electron Transport, Fmn-binding Protein, Chain A"/>
    <property type="match status" value="1"/>
</dbReference>
<evidence type="ECO:0000259" key="5">
    <source>
        <dbReference type="Pfam" id="PF01613"/>
    </source>
</evidence>
<reference evidence="6 7" key="1">
    <citation type="submission" date="2024-01" db="EMBL/GenBank/DDBJ databases">
        <title>Maribacter spp. originated from different algae showed divergent polysaccharides utilization ability.</title>
        <authorList>
            <person name="Wang H."/>
            <person name="Wu Y."/>
        </authorList>
    </citation>
    <scope>NUCLEOTIDE SEQUENCE [LARGE SCALE GENOMIC DNA]</scope>
    <source>
        <strain evidence="6 7">PR1</strain>
    </source>
</reference>
<comment type="cofactor">
    <cofactor evidence="1">
        <name>FMN</name>
        <dbReference type="ChEBI" id="CHEBI:58210"/>
    </cofactor>
</comment>
<feature type="domain" description="Flavin reductase like" evidence="5">
    <location>
        <begin position="44"/>
        <end position="164"/>
    </location>
</feature>
<dbReference type="SUPFAM" id="SSF50475">
    <property type="entry name" value="FMN-binding split barrel"/>
    <property type="match status" value="1"/>
</dbReference>
<dbReference type="Proteomes" id="UP001356308">
    <property type="component" value="Unassembled WGS sequence"/>
</dbReference>
<dbReference type="InterPro" id="IPR012349">
    <property type="entry name" value="Split_barrel_FMN-bd"/>
</dbReference>
<organism evidence="6 7">
    <name type="scientific">Maribacter cobaltidurans</name>
    <dbReference type="NCBI Taxonomy" id="1178778"/>
    <lineage>
        <taxon>Bacteria</taxon>
        <taxon>Pseudomonadati</taxon>
        <taxon>Bacteroidota</taxon>
        <taxon>Flavobacteriia</taxon>
        <taxon>Flavobacteriales</taxon>
        <taxon>Flavobacteriaceae</taxon>
        <taxon>Maribacter</taxon>
    </lineage>
</organism>
<gene>
    <name evidence="6" type="ORF">V1I91_15855</name>
</gene>
<name>A0ABU7IX45_9FLAO</name>
<dbReference type="PANTHER" id="PTHR33798">
    <property type="entry name" value="FLAVOPROTEIN OXYGENASE"/>
    <property type="match status" value="1"/>
</dbReference>
<keyword evidence="3" id="KW-0288">FMN</keyword>
<accession>A0ABU7IX45</accession>
<comment type="caution">
    <text evidence="6">The sequence shown here is derived from an EMBL/GenBank/DDBJ whole genome shotgun (WGS) entry which is preliminary data.</text>
</comment>
<dbReference type="RefSeq" id="WP_272652236.1">
    <property type="nucleotide sequence ID" value="NZ_JAZDDG010000007.1"/>
</dbReference>
<proteinExistence type="inferred from homology"/>
<dbReference type="InterPro" id="IPR002563">
    <property type="entry name" value="Flavin_Rdtase-like_dom"/>
</dbReference>
<evidence type="ECO:0000256" key="1">
    <source>
        <dbReference type="ARBA" id="ARBA00001917"/>
    </source>
</evidence>
<keyword evidence="2" id="KW-0285">Flavoprotein</keyword>